<accession>A0A1F5K098</accession>
<protein>
    <submittedName>
        <fullName evidence="1">Uncharacterized protein</fullName>
    </submittedName>
</protein>
<name>A0A1F5K098_9BACT</name>
<evidence type="ECO:0000313" key="2">
    <source>
        <dbReference type="Proteomes" id="UP000176405"/>
    </source>
</evidence>
<sequence length="88" mass="9981">MPKCDGEHKFSLRISIKPELREFKIFDFTGINKVDNFTAIHTIAGKSVRMPGQDSASITFFNSLNHGIENRATRNLGRLFLDKLLSDI</sequence>
<dbReference type="EMBL" id="MFDH01000037">
    <property type="protein sequence ID" value="OGE34235.1"/>
    <property type="molecule type" value="Genomic_DNA"/>
</dbReference>
<gene>
    <name evidence="1" type="ORF">A3E45_04560</name>
</gene>
<proteinExistence type="predicted"/>
<dbReference type="AlphaFoldDB" id="A0A1F5K098"/>
<reference evidence="1 2" key="1">
    <citation type="journal article" date="2016" name="Nat. Commun.">
        <title>Thousands of microbial genomes shed light on interconnected biogeochemical processes in an aquifer system.</title>
        <authorList>
            <person name="Anantharaman K."/>
            <person name="Brown C.T."/>
            <person name="Hug L.A."/>
            <person name="Sharon I."/>
            <person name="Castelle C.J."/>
            <person name="Probst A.J."/>
            <person name="Thomas B.C."/>
            <person name="Singh A."/>
            <person name="Wilkins M.J."/>
            <person name="Karaoz U."/>
            <person name="Brodie E.L."/>
            <person name="Williams K.H."/>
            <person name="Hubbard S.S."/>
            <person name="Banfield J.F."/>
        </authorList>
    </citation>
    <scope>NUCLEOTIDE SEQUENCE [LARGE SCALE GENOMIC DNA]</scope>
</reference>
<organism evidence="1 2">
    <name type="scientific">Candidatus Daviesbacteria bacterium RIFCSPHIGHO2_12_FULL_43_11</name>
    <dbReference type="NCBI Taxonomy" id="1797780"/>
    <lineage>
        <taxon>Bacteria</taxon>
        <taxon>Candidatus Daviesiibacteriota</taxon>
    </lineage>
</organism>
<dbReference type="Proteomes" id="UP000176405">
    <property type="component" value="Unassembled WGS sequence"/>
</dbReference>
<comment type="caution">
    <text evidence="1">The sequence shown here is derived from an EMBL/GenBank/DDBJ whole genome shotgun (WGS) entry which is preliminary data.</text>
</comment>
<evidence type="ECO:0000313" key="1">
    <source>
        <dbReference type="EMBL" id="OGE34235.1"/>
    </source>
</evidence>